<feature type="transmembrane region" description="Helical" evidence="2">
    <location>
        <begin position="512"/>
        <end position="540"/>
    </location>
</feature>
<proteinExistence type="predicted"/>
<keyword evidence="2" id="KW-0812">Transmembrane</keyword>
<evidence type="ECO:0000313" key="3">
    <source>
        <dbReference type="EMBL" id="KAG5185795.1"/>
    </source>
</evidence>
<dbReference type="OrthoDB" id="46988at2759"/>
<name>A0A835Z6A9_9STRA</name>
<keyword evidence="2" id="KW-1133">Transmembrane helix</keyword>
<comment type="caution">
    <text evidence="3">The sequence shown here is derived from an EMBL/GenBank/DDBJ whole genome shotgun (WGS) entry which is preliminary data.</text>
</comment>
<dbReference type="AlphaFoldDB" id="A0A835Z6A9"/>
<dbReference type="EMBL" id="JAFCMP010000121">
    <property type="protein sequence ID" value="KAG5185795.1"/>
    <property type="molecule type" value="Genomic_DNA"/>
</dbReference>
<evidence type="ECO:0000313" key="4">
    <source>
        <dbReference type="Proteomes" id="UP000664859"/>
    </source>
</evidence>
<gene>
    <name evidence="3" type="ORF">JKP88DRAFT_207638</name>
</gene>
<protein>
    <submittedName>
        <fullName evidence="3">Uncharacterized protein</fullName>
    </submittedName>
</protein>
<organism evidence="3 4">
    <name type="scientific">Tribonema minus</name>
    <dbReference type="NCBI Taxonomy" id="303371"/>
    <lineage>
        <taxon>Eukaryota</taxon>
        <taxon>Sar</taxon>
        <taxon>Stramenopiles</taxon>
        <taxon>Ochrophyta</taxon>
        <taxon>PX clade</taxon>
        <taxon>Xanthophyceae</taxon>
        <taxon>Tribonematales</taxon>
        <taxon>Tribonemataceae</taxon>
        <taxon>Tribonema</taxon>
    </lineage>
</organism>
<accession>A0A835Z6A9</accession>
<keyword evidence="4" id="KW-1185">Reference proteome</keyword>
<dbReference type="Proteomes" id="UP000664859">
    <property type="component" value="Unassembled WGS sequence"/>
</dbReference>
<keyword evidence="2" id="KW-0472">Membrane</keyword>
<feature type="region of interest" description="Disordered" evidence="1">
    <location>
        <begin position="1"/>
        <end position="27"/>
    </location>
</feature>
<reference evidence="3" key="1">
    <citation type="submission" date="2021-02" db="EMBL/GenBank/DDBJ databases">
        <title>First Annotated Genome of the Yellow-green Alga Tribonema minus.</title>
        <authorList>
            <person name="Mahan K.M."/>
        </authorList>
    </citation>
    <scope>NUCLEOTIDE SEQUENCE</scope>
    <source>
        <strain evidence="3">UTEX B ZZ1240</strain>
    </source>
</reference>
<sequence length="548" mass="59015">MPPPPRRPPAGIQWPLVPNSKKEGDRSTTYANKAALKAASGAIRPEEAAAIDAERNWRKNYGKYLLRHVSACLEVKDGAVTAAEAGLQWVHDNFEFIKDGKTMPLSTAMATIKSTFKTATVTGSVPRPETPPPLRIPYKGKVLEGGELERQVVRWVEYGTIEPSAGDAILTVMRTDEWRDLSDKYFVLLGASSAMGPLRLLLELGANVIAVDLDRPHIWTSLLALARASSGTMTFPTKGDTAGLTDEQIAGVAGCNLLTETPEILDWLRSTHAGKPLVVGAYAYLDGELHVRVSLAMDAIIKGLTEDKAAHPAVTPAYLCTPTDIHVSTADARAAAAKNYSPLSSPFAALLRLTPLFWFGPLRPNFGGRLTVKGPEETYYLVDGLVNRQGPNYALAKRMQHWRAVVARARGGCAVSSNIAPSTATASVTHNRLFAMAYGGMHWFRPMEVFQQETSNAVMGALLLRDVSDRRAKGASPAVPLSTPLQIFSFGAFHGGVWRLGFKMDTIGEASILMYLLVKLLKLLVVVAVVGAGTAGLIAASKHTAAEL</sequence>
<evidence type="ECO:0000256" key="1">
    <source>
        <dbReference type="SAM" id="MobiDB-lite"/>
    </source>
</evidence>
<evidence type="ECO:0000256" key="2">
    <source>
        <dbReference type="SAM" id="Phobius"/>
    </source>
</evidence>